<reference evidence="1" key="1">
    <citation type="journal article" date="2021" name="Proc. Natl. Acad. Sci. U.S.A.">
        <title>A Catalog of Tens of Thousands of Viruses from Human Metagenomes Reveals Hidden Associations with Chronic Diseases.</title>
        <authorList>
            <person name="Tisza M.J."/>
            <person name="Buck C.B."/>
        </authorList>
    </citation>
    <scope>NUCLEOTIDE SEQUENCE</scope>
    <source>
        <strain evidence="1">CtqfO1</strain>
    </source>
</reference>
<name>A0A8S5T2C6_9CAUD</name>
<evidence type="ECO:0000313" key="1">
    <source>
        <dbReference type="EMBL" id="DAF57516.1"/>
    </source>
</evidence>
<proteinExistence type="predicted"/>
<dbReference type="InterPro" id="IPR046938">
    <property type="entry name" value="DNA_clamp_sf"/>
</dbReference>
<accession>A0A8S5T2C6</accession>
<sequence>MRGNSVNTKELLNTVTMIHSLITYNPIKPITGLVELYAKEGIMKLGSTDGFTTVVAKVDCENDIDNSVISLSILLKLLKLTTKDTVEIKNMGKYIEFKGNGKYKIPIQLEADGSDIVLPLSMDDLSNEVVYKPSDFELAIKRNKVAVYDGDSHEDFKLYYNYNGLLVTTNSMILAVTKIPNLPTGAIKPFIVESLSKLDNDILMGKYRAHCDNFEIQFNNKVWDDFPIDVVKPFIEMDFSENQPIILSKKDMLNVIKRQSVFRNPFEEPTVKFCVEDRSLVVRNTQGTSEERIDVEVNMENRVAVVKTDYVLGTLKNMENDIRLYIEDDFICIEDDLGRYIISVME</sequence>
<dbReference type="EMBL" id="BK032734">
    <property type="protein sequence ID" value="DAF57516.1"/>
    <property type="molecule type" value="Genomic_DNA"/>
</dbReference>
<dbReference type="Gene3D" id="3.10.150.10">
    <property type="entry name" value="DNA Polymerase III, subunit A, domain 2"/>
    <property type="match status" value="2"/>
</dbReference>
<organism evidence="1">
    <name type="scientific">Myoviridae sp. ctqfO1</name>
    <dbReference type="NCBI Taxonomy" id="2827710"/>
    <lineage>
        <taxon>Viruses</taxon>
        <taxon>Duplodnaviria</taxon>
        <taxon>Heunggongvirae</taxon>
        <taxon>Uroviricota</taxon>
        <taxon>Caudoviricetes</taxon>
    </lineage>
</organism>
<dbReference type="SUPFAM" id="SSF55979">
    <property type="entry name" value="DNA clamp"/>
    <property type="match status" value="1"/>
</dbReference>
<protein>
    <submittedName>
        <fullName evidence="1">Beta sliding clamp</fullName>
    </submittedName>
</protein>